<dbReference type="RefSeq" id="WP_136854646.1">
    <property type="nucleotide sequence ID" value="NZ_SWCI01000021.1"/>
</dbReference>
<keyword evidence="5" id="KW-1185">Reference proteome</keyword>
<proteinExistence type="predicted"/>
<dbReference type="OrthoDB" id="6399952at2"/>
<dbReference type="PROSITE" id="PS50110">
    <property type="entry name" value="RESPONSE_REGULATORY"/>
    <property type="match status" value="1"/>
</dbReference>
<dbReference type="Gene3D" id="3.40.50.2300">
    <property type="match status" value="1"/>
</dbReference>
<dbReference type="PANTHER" id="PTHR44591:SF3">
    <property type="entry name" value="RESPONSE REGULATORY DOMAIN-CONTAINING PROTEIN"/>
    <property type="match status" value="1"/>
</dbReference>
<keyword evidence="1 2" id="KW-0597">Phosphoprotein</keyword>
<dbReference type="CDD" id="cd00156">
    <property type="entry name" value="REC"/>
    <property type="match status" value="1"/>
</dbReference>
<dbReference type="GO" id="GO:0000160">
    <property type="term" value="P:phosphorelay signal transduction system"/>
    <property type="evidence" value="ECO:0007669"/>
    <property type="project" value="InterPro"/>
</dbReference>
<dbReference type="AlphaFoldDB" id="A0A4U1B7B2"/>
<evidence type="ECO:0000256" key="1">
    <source>
        <dbReference type="ARBA" id="ARBA00022553"/>
    </source>
</evidence>
<sequence length="355" mass="38985">MTLSSVRALLVEGDTKVSTRLIDYLESLGLTVDLAETAGQALGKVIGRRPDIILMDLNLPGMDGVGLLRSMGEIEAPPPLILISSKTLLTTQVRSRYPFIVASFEKPVYDLGELGQTIEEAVTPQRDRRGALKGELSEINMDAFSDPGVAILSQQLIFQDPKLTQAGALTRYGAYSKGLIAKWFVSHTQLTNDTVAGFVAYIPAEMEQVAFVSLMLQTYLNGLRRRRAQDRQIALQAEVILNTLAHEVAVSGLKVPVQIGFYTYQSAERKLSLALVGNEIKGYVRQNQHLTPIMLRCGRSLLDSPLMCAAVTRTLEPDSQLVLFGGNSSLRKQLLMDEFPGFQEGLIEGAYLQVE</sequence>
<dbReference type="InterPro" id="IPR011006">
    <property type="entry name" value="CheY-like_superfamily"/>
</dbReference>
<name>A0A4U1B7B2_9GAMM</name>
<reference evidence="4 5" key="1">
    <citation type="submission" date="2019-04" db="EMBL/GenBank/DDBJ databases">
        <authorList>
            <person name="Hwang J.C."/>
        </authorList>
    </citation>
    <scope>NUCLEOTIDE SEQUENCE [LARGE SCALE GENOMIC DNA]</scope>
    <source>
        <strain evidence="4 5">IMCC35001</strain>
    </source>
</reference>
<feature type="domain" description="Response regulatory" evidence="3">
    <location>
        <begin position="7"/>
        <end position="122"/>
    </location>
</feature>
<dbReference type="Proteomes" id="UP000305674">
    <property type="component" value="Unassembled WGS sequence"/>
</dbReference>
<gene>
    <name evidence="4" type="ORF">FCL40_17950</name>
</gene>
<dbReference type="PANTHER" id="PTHR44591">
    <property type="entry name" value="STRESS RESPONSE REGULATOR PROTEIN 1"/>
    <property type="match status" value="1"/>
</dbReference>
<dbReference type="EMBL" id="SWCI01000021">
    <property type="protein sequence ID" value="TKB46476.1"/>
    <property type="molecule type" value="Genomic_DNA"/>
</dbReference>
<organism evidence="4 5">
    <name type="scientific">Ferrimonas sediminicola</name>
    <dbReference type="NCBI Taxonomy" id="2569538"/>
    <lineage>
        <taxon>Bacteria</taxon>
        <taxon>Pseudomonadati</taxon>
        <taxon>Pseudomonadota</taxon>
        <taxon>Gammaproteobacteria</taxon>
        <taxon>Alteromonadales</taxon>
        <taxon>Ferrimonadaceae</taxon>
        <taxon>Ferrimonas</taxon>
    </lineage>
</organism>
<protein>
    <submittedName>
        <fullName evidence="4">Response regulator</fullName>
    </submittedName>
</protein>
<dbReference type="InterPro" id="IPR001789">
    <property type="entry name" value="Sig_transdc_resp-reg_receiver"/>
</dbReference>
<comment type="caution">
    <text evidence="4">The sequence shown here is derived from an EMBL/GenBank/DDBJ whole genome shotgun (WGS) entry which is preliminary data.</text>
</comment>
<dbReference type="SUPFAM" id="SSF52172">
    <property type="entry name" value="CheY-like"/>
    <property type="match status" value="1"/>
</dbReference>
<evidence type="ECO:0000256" key="2">
    <source>
        <dbReference type="PROSITE-ProRule" id="PRU00169"/>
    </source>
</evidence>
<accession>A0A4U1B7B2</accession>
<dbReference type="SMART" id="SM00448">
    <property type="entry name" value="REC"/>
    <property type="match status" value="1"/>
</dbReference>
<evidence type="ECO:0000313" key="4">
    <source>
        <dbReference type="EMBL" id="TKB46476.1"/>
    </source>
</evidence>
<evidence type="ECO:0000313" key="5">
    <source>
        <dbReference type="Proteomes" id="UP000305674"/>
    </source>
</evidence>
<dbReference type="InterPro" id="IPR050595">
    <property type="entry name" value="Bact_response_regulator"/>
</dbReference>
<feature type="modified residue" description="4-aspartylphosphate" evidence="2">
    <location>
        <position position="56"/>
    </location>
</feature>
<dbReference type="Pfam" id="PF00072">
    <property type="entry name" value="Response_reg"/>
    <property type="match status" value="1"/>
</dbReference>
<evidence type="ECO:0000259" key="3">
    <source>
        <dbReference type="PROSITE" id="PS50110"/>
    </source>
</evidence>